<feature type="compositionally biased region" description="Basic and acidic residues" evidence="1">
    <location>
        <begin position="139"/>
        <end position="151"/>
    </location>
</feature>
<evidence type="ECO:0000313" key="2">
    <source>
        <dbReference type="EMBL" id="THH13879.1"/>
    </source>
</evidence>
<feature type="region of interest" description="Disordered" evidence="1">
    <location>
        <begin position="126"/>
        <end position="174"/>
    </location>
</feature>
<proteinExistence type="predicted"/>
<dbReference type="AlphaFoldDB" id="A0A4S4LNV1"/>
<protein>
    <submittedName>
        <fullName evidence="2">Uncharacterized protein</fullName>
    </submittedName>
</protein>
<accession>A0A4S4LNV1</accession>
<gene>
    <name evidence="2" type="ORF">EW146_g6391</name>
</gene>
<reference evidence="2 3" key="1">
    <citation type="submission" date="2019-02" db="EMBL/GenBank/DDBJ databases">
        <title>Genome sequencing of the rare red list fungi Bondarzewia mesenterica.</title>
        <authorList>
            <person name="Buettner E."/>
            <person name="Kellner H."/>
        </authorList>
    </citation>
    <scope>NUCLEOTIDE SEQUENCE [LARGE SCALE GENOMIC DNA]</scope>
    <source>
        <strain evidence="2 3">DSM 108281</strain>
    </source>
</reference>
<organism evidence="2 3">
    <name type="scientific">Bondarzewia mesenterica</name>
    <dbReference type="NCBI Taxonomy" id="1095465"/>
    <lineage>
        <taxon>Eukaryota</taxon>
        <taxon>Fungi</taxon>
        <taxon>Dikarya</taxon>
        <taxon>Basidiomycota</taxon>
        <taxon>Agaricomycotina</taxon>
        <taxon>Agaricomycetes</taxon>
        <taxon>Russulales</taxon>
        <taxon>Bondarzewiaceae</taxon>
        <taxon>Bondarzewia</taxon>
    </lineage>
</organism>
<sequence length="366" mass="40019">MPSATPIATIPCMDLLKLAGRDDTDSGADSFLSGFSESSSGSASQSDDSVLRFPEDSDVPWMDGAGVMAKDPVYDLTEQKLLNRDSQPVFTTPPEKSHCPELIIPRPLRLGNLIFDRSCDGGEYEKGNPGTYSMFPSRKPFERSQSRRHSDATLFHRRTSKASPSPSSSANHKPHLELSLITSPRLGISSLPLTALTDRAENKPKGGTGLGFVLPVGDRRFRTLLSPRAVSMPDLLHELGSQELGTQQRAPDAAIKHSPIRRPAGPAPPSPQATQAFIRPIIFLESPSSITPLPSPAVDIPRHVLDRLWAHHSLDREASDTVAEPHQELPLSSYMKEMQDQLRGESTDVSGRLLILEHMKAFSPRC</sequence>
<comment type="caution">
    <text evidence="2">The sequence shown here is derived from an EMBL/GenBank/DDBJ whole genome shotgun (WGS) entry which is preliminary data.</text>
</comment>
<evidence type="ECO:0000313" key="3">
    <source>
        <dbReference type="Proteomes" id="UP000310158"/>
    </source>
</evidence>
<feature type="compositionally biased region" description="Low complexity" evidence="1">
    <location>
        <begin position="161"/>
        <end position="170"/>
    </location>
</feature>
<feature type="region of interest" description="Disordered" evidence="1">
    <location>
        <begin position="24"/>
        <end position="57"/>
    </location>
</feature>
<dbReference type="EMBL" id="SGPL01000318">
    <property type="protein sequence ID" value="THH13879.1"/>
    <property type="molecule type" value="Genomic_DNA"/>
</dbReference>
<keyword evidence="3" id="KW-1185">Reference proteome</keyword>
<evidence type="ECO:0000256" key="1">
    <source>
        <dbReference type="SAM" id="MobiDB-lite"/>
    </source>
</evidence>
<dbReference type="Proteomes" id="UP000310158">
    <property type="component" value="Unassembled WGS sequence"/>
</dbReference>
<feature type="compositionally biased region" description="Low complexity" evidence="1">
    <location>
        <begin position="28"/>
        <end position="48"/>
    </location>
</feature>
<name>A0A4S4LNV1_9AGAM</name>